<keyword evidence="5" id="KW-0190">Covalent protein-DNA linkage</keyword>
<dbReference type="OrthoDB" id="9782620at2"/>
<dbReference type="RefSeq" id="WP_109929672.1">
    <property type="nucleotide sequence ID" value="NZ_QGNY01000003.1"/>
</dbReference>
<dbReference type="InterPro" id="IPR003738">
    <property type="entry name" value="SRAP"/>
</dbReference>
<keyword evidence="10" id="KW-1185">Reference proteome</keyword>
<evidence type="ECO:0000256" key="1">
    <source>
        <dbReference type="ARBA" id="ARBA00008136"/>
    </source>
</evidence>
<dbReference type="GO" id="GO:0008233">
    <property type="term" value="F:peptidase activity"/>
    <property type="evidence" value="ECO:0007669"/>
    <property type="project" value="UniProtKB-KW"/>
</dbReference>
<evidence type="ECO:0000256" key="3">
    <source>
        <dbReference type="ARBA" id="ARBA00022763"/>
    </source>
</evidence>
<evidence type="ECO:0000313" key="10">
    <source>
        <dbReference type="Proteomes" id="UP000245391"/>
    </source>
</evidence>
<dbReference type="GO" id="GO:0106300">
    <property type="term" value="P:protein-DNA covalent cross-linking repair"/>
    <property type="evidence" value="ECO:0007669"/>
    <property type="project" value="InterPro"/>
</dbReference>
<evidence type="ECO:0000256" key="7">
    <source>
        <dbReference type="ARBA" id="ARBA00023239"/>
    </source>
</evidence>
<evidence type="ECO:0000256" key="8">
    <source>
        <dbReference type="RuleBase" id="RU364100"/>
    </source>
</evidence>
<keyword evidence="7" id="KW-0456">Lyase</keyword>
<accession>A0A317F0D5</accession>
<dbReference type="EC" id="3.4.-.-" evidence="8"/>
<dbReference type="SUPFAM" id="SSF143081">
    <property type="entry name" value="BB1717-like"/>
    <property type="match status" value="1"/>
</dbReference>
<evidence type="ECO:0000313" key="9">
    <source>
        <dbReference type="EMBL" id="PWS32225.1"/>
    </source>
</evidence>
<dbReference type="GO" id="GO:0016829">
    <property type="term" value="F:lyase activity"/>
    <property type="evidence" value="ECO:0007669"/>
    <property type="project" value="UniProtKB-KW"/>
</dbReference>
<dbReference type="GO" id="GO:0006508">
    <property type="term" value="P:proteolysis"/>
    <property type="evidence" value="ECO:0007669"/>
    <property type="project" value="UniProtKB-KW"/>
</dbReference>
<name>A0A317F0D5_9SPHI</name>
<keyword evidence="2 8" id="KW-0645">Protease</keyword>
<dbReference type="EMBL" id="QGNY01000003">
    <property type="protein sequence ID" value="PWS32225.1"/>
    <property type="molecule type" value="Genomic_DNA"/>
</dbReference>
<evidence type="ECO:0000256" key="5">
    <source>
        <dbReference type="ARBA" id="ARBA00023124"/>
    </source>
</evidence>
<dbReference type="InterPro" id="IPR036590">
    <property type="entry name" value="SRAP-like"/>
</dbReference>
<evidence type="ECO:0000256" key="4">
    <source>
        <dbReference type="ARBA" id="ARBA00022801"/>
    </source>
</evidence>
<reference evidence="10" key="1">
    <citation type="submission" date="2018-05" db="EMBL/GenBank/DDBJ databases">
        <title>Pedobacter paludis sp. nov., isolated from wetland soil.</title>
        <authorList>
            <person name="Zhang Y."/>
        </authorList>
    </citation>
    <scope>NUCLEOTIDE SEQUENCE [LARGE SCALE GENOMIC DNA]</scope>
    <source>
        <strain evidence="10">R-8</strain>
    </source>
</reference>
<comment type="caution">
    <text evidence="9">The sequence shown here is derived from an EMBL/GenBank/DDBJ whole genome shotgun (WGS) entry which is preliminary data.</text>
</comment>
<comment type="similarity">
    <text evidence="1 8">Belongs to the SOS response-associated peptidase family.</text>
</comment>
<keyword evidence="4 8" id="KW-0378">Hydrolase</keyword>
<evidence type="ECO:0000256" key="2">
    <source>
        <dbReference type="ARBA" id="ARBA00022670"/>
    </source>
</evidence>
<dbReference type="PANTHER" id="PTHR13604:SF0">
    <property type="entry name" value="ABASIC SITE PROCESSING PROTEIN HMCES"/>
    <property type="match status" value="1"/>
</dbReference>
<dbReference type="Gene3D" id="3.90.1680.10">
    <property type="entry name" value="SOS response associated peptidase-like"/>
    <property type="match status" value="1"/>
</dbReference>
<dbReference type="Pfam" id="PF02586">
    <property type="entry name" value="SRAP"/>
    <property type="match status" value="1"/>
</dbReference>
<evidence type="ECO:0000256" key="6">
    <source>
        <dbReference type="ARBA" id="ARBA00023125"/>
    </source>
</evidence>
<proteinExistence type="inferred from homology"/>
<protein>
    <recommendedName>
        <fullName evidence="8">Abasic site processing protein</fullName>
        <ecNumber evidence="8">3.4.-.-</ecNumber>
    </recommendedName>
</protein>
<keyword evidence="3" id="KW-0227">DNA damage</keyword>
<keyword evidence="6" id="KW-0238">DNA-binding</keyword>
<organism evidence="9 10">
    <name type="scientific">Pedobacter paludis</name>
    <dbReference type="NCBI Taxonomy" id="2203212"/>
    <lineage>
        <taxon>Bacteria</taxon>
        <taxon>Pseudomonadati</taxon>
        <taxon>Bacteroidota</taxon>
        <taxon>Sphingobacteriia</taxon>
        <taxon>Sphingobacteriales</taxon>
        <taxon>Sphingobacteriaceae</taxon>
        <taxon>Pedobacter</taxon>
    </lineage>
</organism>
<sequence>MSTLNARSDDVLEKTTYAPLIRHNKICLVLANGFYEWDKMSGKPIPHGFSLKDREVFAFAGLWTEWKSKSGDEIYRSFTIMTTRANDIVGKVQDPKFRMPVILDSAEERLWLDSNFAPMEKLKLCDRYRDDVMQVHIVSSSVNITAVKGGPNNHPAFILPMNSQ</sequence>
<dbReference type="AlphaFoldDB" id="A0A317F0D5"/>
<dbReference type="Proteomes" id="UP000245391">
    <property type="component" value="Unassembled WGS sequence"/>
</dbReference>
<gene>
    <name evidence="9" type="ORF">DF947_10680</name>
</gene>
<dbReference type="GO" id="GO:0003697">
    <property type="term" value="F:single-stranded DNA binding"/>
    <property type="evidence" value="ECO:0007669"/>
    <property type="project" value="InterPro"/>
</dbReference>
<dbReference type="PANTHER" id="PTHR13604">
    <property type="entry name" value="DC12-RELATED"/>
    <property type="match status" value="1"/>
</dbReference>